<comment type="cofactor">
    <cofactor evidence="1">
        <name>Mg(2+)</name>
        <dbReference type="ChEBI" id="CHEBI:18420"/>
    </cofactor>
</comment>
<dbReference type="SUPFAM" id="SSF48576">
    <property type="entry name" value="Terpenoid synthases"/>
    <property type="match status" value="1"/>
</dbReference>
<dbReference type="PROSITE" id="PS00723">
    <property type="entry name" value="POLYPRENYL_SYNTHASE_1"/>
    <property type="match status" value="1"/>
</dbReference>
<feature type="non-terminal residue" evidence="6">
    <location>
        <position position="184"/>
    </location>
</feature>
<evidence type="ECO:0000256" key="1">
    <source>
        <dbReference type="ARBA" id="ARBA00001946"/>
    </source>
</evidence>
<comment type="caution">
    <text evidence="6">The sequence shown here is derived from an EMBL/GenBank/DDBJ whole genome shotgun (WGS) entry which is preliminary data.</text>
</comment>
<dbReference type="Pfam" id="PF00348">
    <property type="entry name" value="polyprenyl_synt"/>
    <property type="match status" value="1"/>
</dbReference>
<keyword evidence="3" id="KW-0479">Metal-binding</keyword>
<name>A0A0F8W1Y4_9ZZZZ</name>
<evidence type="ECO:0000256" key="4">
    <source>
        <dbReference type="ARBA" id="ARBA00022842"/>
    </source>
</evidence>
<protein>
    <recommendedName>
        <fullName evidence="7">Polyprenyl synthetase</fullName>
    </recommendedName>
</protein>
<dbReference type="GO" id="GO:0008299">
    <property type="term" value="P:isoprenoid biosynthetic process"/>
    <property type="evidence" value="ECO:0007669"/>
    <property type="project" value="UniProtKB-KW"/>
</dbReference>
<dbReference type="PANTHER" id="PTHR43281:SF1">
    <property type="entry name" value="FARNESYL DIPHOSPHATE SYNTHASE"/>
    <property type="match status" value="1"/>
</dbReference>
<organism evidence="6">
    <name type="scientific">marine sediment metagenome</name>
    <dbReference type="NCBI Taxonomy" id="412755"/>
    <lineage>
        <taxon>unclassified sequences</taxon>
        <taxon>metagenomes</taxon>
        <taxon>ecological metagenomes</taxon>
    </lineage>
</organism>
<dbReference type="InterPro" id="IPR008949">
    <property type="entry name" value="Isoprenoid_synthase_dom_sf"/>
</dbReference>
<keyword evidence="4" id="KW-0460">Magnesium</keyword>
<dbReference type="GO" id="GO:0046872">
    <property type="term" value="F:metal ion binding"/>
    <property type="evidence" value="ECO:0007669"/>
    <property type="project" value="UniProtKB-KW"/>
</dbReference>
<keyword evidence="2" id="KW-0808">Transferase</keyword>
<sequence length="184" mass="20200">MFDLDLYLNSRRRRVNKALKEILESKISNKGRLKSAMGYSLMAGGKRIRPILCMAAAESVGGNTDDALCTACAIEMIHTYSLIHDDLPAIDNDKLRRGKPTCHLAFDEATAILAGDALLTLSFQILSSIEIINEHQASNCFGIIRAISQAVGCEGMIEGQIRDITFEGTPITLGQLQDMHYLKT</sequence>
<dbReference type="Gene3D" id="1.10.600.10">
    <property type="entry name" value="Farnesyl Diphosphate Synthase"/>
    <property type="match status" value="1"/>
</dbReference>
<dbReference type="InterPro" id="IPR000092">
    <property type="entry name" value="Polyprenyl_synt"/>
</dbReference>
<proteinExistence type="predicted"/>
<dbReference type="AlphaFoldDB" id="A0A0F8W1Y4"/>
<dbReference type="GO" id="GO:0004659">
    <property type="term" value="F:prenyltransferase activity"/>
    <property type="evidence" value="ECO:0007669"/>
    <property type="project" value="InterPro"/>
</dbReference>
<evidence type="ECO:0000256" key="3">
    <source>
        <dbReference type="ARBA" id="ARBA00022723"/>
    </source>
</evidence>
<dbReference type="EMBL" id="LAZR01067877">
    <property type="protein sequence ID" value="KKK50722.1"/>
    <property type="molecule type" value="Genomic_DNA"/>
</dbReference>
<reference evidence="6" key="1">
    <citation type="journal article" date="2015" name="Nature">
        <title>Complex archaea that bridge the gap between prokaryotes and eukaryotes.</title>
        <authorList>
            <person name="Spang A."/>
            <person name="Saw J.H."/>
            <person name="Jorgensen S.L."/>
            <person name="Zaremba-Niedzwiedzka K."/>
            <person name="Martijn J."/>
            <person name="Lind A.E."/>
            <person name="van Eijk R."/>
            <person name="Schleper C."/>
            <person name="Guy L."/>
            <person name="Ettema T.J."/>
        </authorList>
    </citation>
    <scope>NUCLEOTIDE SEQUENCE</scope>
</reference>
<evidence type="ECO:0000313" key="6">
    <source>
        <dbReference type="EMBL" id="KKK50722.1"/>
    </source>
</evidence>
<dbReference type="PANTHER" id="PTHR43281">
    <property type="entry name" value="FARNESYL DIPHOSPHATE SYNTHASE"/>
    <property type="match status" value="1"/>
</dbReference>
<evidence type="ECO:0000256" key="5">
    <source>
        <dbReference type="ARBA" id="ARBA00023229"/>
    </source>
</evidence>
<accession>A0A0F8W1Y4</accession>
<evidence type="ECO:0000256" key="2">
    <source>
        <dbReference type="ARBA" id="ARBA00022679"/>
    </source>
</evidence>
<evidence type="ECO:0008006" key="7">
    <source>
        <dbReference type="Google" id="ProtNLM"/>
    </source>
</evidence>
<keyword evidence="5" id="KW-0414">Isoprene biosynthesis</keyword>
<dbReference type="InterPro" id="IPR033749">
    <property type="entry name" value="Polyprenyl_synt_CS"/>
</dbReference>
<gene>
    <name evidence="6" type="ORF">LCGC14_3122160</name>
</gene>